<dbReference type="InterPro" id="IPR037791">
    <property type="entry name" value="C2_fungal_Inn1"/>
</dbReference>
<feature type="region of interest" description="Disordered" evidence="1">
    <location>
        <begin position="707"/>
        <end position="807"/>
    </location>
</feature>
<feature type="compositionally biased region" description="Basic and acidic residues" evidence="1">
    <location>
        <begin position="849"/>
        <end position="863"/>
    </location>
</feature>
<dbReference type="InterPro" id="IPR035892">
    <property type="entry name" value="C2_domain_sf"/>
</dbReference>
<evidence type="ECO:0000313" key="4">
    <source>
        <dbReference type="EnsemblFungi" id="MAPG_11693T0"/>
    </source>
</evidence>
<evidence type="ECO:0000259" key="2">
    <source>
        <dbReference type="PROSITE" id="PS50004"/>
    </source>
</evidence>
<name>A0A0C4EFY3_MAGP6</name>
<feature type="compositionally biased region" description="Basic and acidic residues" evidence="1">
    <location>
        <begin position="314"/>
        <end position="331"/>
    </location>
</feature>
<feature type="compositionally biased region" description="Basic and acidic residues" evidence="1">
    <location>
        <begin position="831"/>
        <end position="841"/>
    </location>
</feature>
<dbReference type="CDD" id="cd08681">
    <property type="entry name" value="C2_fungal_Inn1p-like"/>
    <property type="match status" value="1"/>
</dbReference>
<reference evidence="5" key="1">
    <citation type="submission" date="2010-05" db="EMBL/GenBank/DDBJ databases">
        <title>The genome sequence of Magnaporthe poae strain ATCC 64411.</title>
        <authorList>
            <person name="Ma L.-J."/>
            <person name="Dead R."/>
            <person name="Young S."/>
            <person name="Zeng Q."/>
            <person name="Koehrsen M."/>
            <person name="Alvarado L."/>
            <person name="Berlin A."/>
            <person name="Chapman S.B."/>
            <person name="Chen Z."/>
            <person name="Freedman E."/>
            <person name="Gellesch M."/>
            <person name="Goldberg J."/>
            <person name="Griggs A."/>
            <person name="Gujja S."/>
            <person name="Heilman E.R."/>
            <person name="Heiman D."/>
            <person name="Hepburn T."/>
            <person name="Howarth C."/>
            <person name="Jen D."/>
            <person name="Larson L."/>
            <person name="Mehta T."/>
            <person name="Neiman D."/>
            <person name="Pearson M."/>
            <person name="Roberts A."/>
            <person name="Saif S."/>
            <person name="Shea T."/>
            <person name="Shenoy N."/>
            <person name="Sisk P."/>
            <person name="Stolte C."/>
            <person name="Sykes S."/>
            <person name="Walk T."/>
            <person name="White J."/>
            <person name="Yandava C."/>
            <person name="Haas B."/>
            <person name="Nusbaum C."/>
            <person name="Birren B."/>
        </authorList>
    </citation>
    <scope>NUCLEOTIDE SEQUENCE [LARGE SCALE GENOMIC DNA]</scope>
    <source>
        <strain evidence="5">ATCC 64411 / 73-15</strain>
    </source>
</reference>
<reference evidence="3" key="2">
    <citation type="submission" date="2010-05" db="EMBL/GenBank/DDBJ databases">
        <title>The Genome Sequence of Magnaporthe poae strain ATCC 64411.</title>
        <authorList>
            <consortium name="The Broad Institute Genome Sequencing Platform"/>
            <consortium name="Broad Institute Genome Sequencing Center for Infectious Disease"/>
            <person name="Ma L.-J."/>
            <person name="Dead R."/>
            <person name="Young S."/>
            <person name="Zeng Q."/>
            <person name="Koehrsen M."/>
            <person name="Alvarado L."/>
            <person name="Berlin A."/>
            <person name="Chapman S.B."/>
            <person name="Chen Z."/>
            <person name="Freedman E."/>
            <person name="Gellesch M."/>
            <person name="Goldberg J."/>
            <person name="Griggs A."/>
            <person name="Gujja S."/>
            <person name="Heilman E.R."/>
            <person name="Heiman D."/>
            <person name="Hepburn T."/>
            <person name="Howarth C."/>
            <person name="Jen D."/>
            <person name="Larson L."/>
            <person name="Mehta T."/>
            <person name="Neiman D."/>
            <person name="Pearson M."/>
            <person name="Roberts A."/>
            <person name="Saif S."/>
            <person name="Shea T."/>
            <person name="Shenoy N."/>
            <person name="Sisk P."/>
            <person name="Stolte C."/>
            <person name="Sykes S."/>
            <person name="Walk T."/>
            <person name="White J."/>
            <person name="Yandava C."/>
            <person name="Haas B."/>
            <person name="Nusbaum C."/>
            <person name="Birren B."/>
        </authorList>
    </citation>
    <scope>NUCLEOTIDE SEQUENCE</scope>
    <source>
        <strain evidence="3">ATCC 64411</strain>
    </source>
</reference>
<reference evidence="4" key="4">
    <citation type="journal article" date="2015" name="G3 (Bethesda)">
        <title>Genome sequences of three phytopathogenic species of the Magnaporthaceae family of fungi.</title>
        <authorList>
            <person name="Okagaki L.H."/>
            <person name="Nunes C.C."/>
            <person name="Sailsbery J."/>
            <person name="Clay B."/>
            <person name="Brown D."/>
            <person name="John T."/>
            <person name="Oh Y."/>
            <person name="Young N."/>
            <person name="Fitzgerald M."/>
            <person name="Haas B.J."/>
            <person name="Zeng Q."/>
            <person name="Young S."/>
            <person name="Adiconis X."/>
            <person name="Fan L."/>
            <person name="Levin J.Z."/>
            <person name="Mitchell T.K."/>
            <person name="Okubara P.A."/>
            <person name="Farman M.L."/>
            <person name="Kohn L.M."/>
            <person name="Birren B."/>
            <person name="Ma L.-J."/>
            <person name="Dean R.A."/>
        </authorList>
    </citation>
    <scope>NUCLEOTIDE SEQUENCE</scope>
    <source>
        <strain evidence="4">ATCC 64411 / 73-15</strain>
    </source>
</reference>
<feature type="domain" description="C2" evidence="2">
    <location>
        <begin position="10"/>
        <end position="132"/>
    </location>
</feature>
<dbReference type="Proteomes" id="UP000011715">
    <property type="component" value="Unassembled WGS sequence"/>
</dbReference>
<feature type="compositionally biased region" description="Basic and acidic residues" evidence="1">
    <location>
        <begin position="277"/>
        <end position="291"/>
    </location>
</feature>
<dbReference type="SUPFAM" id="SSF49562">
    <property type="entry name" value="C2 domain (Calcium/lipid-binding domain, CaLB)"/>
    <property type="match status" value="1"/>
</dbReference>
<dbReference type="EMBL" id="GL876984">
    <property type="protein sequence ID" value="KLU92706.1"/>
    <property type="molecule type" value="Genomic_DNA"/>
</dbReference>
<dbReference type="Pfam" id="PF00168">
    <property type="entry name" value="C2"/>
    <property type="match status" value="1"/>
</dbReference>
<evidence type="ECO:0000313" key="3">
    <source>
        <dbReference type="EMBL" id="KLU92706.1"/>
    </source>
</evidence>
<keyword evidence="5" id="KW-1185">Reference proteome</keyword>
<dbReference type="InterPro" id="IPR052981">
    <property type="entry name" value="Ingression_C2_domain"/>
</dbReference>
<dbReference type="STRING" id="644358.A0A0C4EFY3"/>
<dbReference type="InterPro" id="IPR000008">
    <property type="entry name" value="C2_dom"/>
</dbReference>
<dbReference type="AlphaFoldDB" id="A0A0C4EFY3"/>
<feature type="compositionally biased region" description="Low complexity" evidence="1">
    <location>
        <begin position="949"/>
        <end position="967"/>
    </location>
</feature>
<reference evidence="3" key="3">
    <citation type="submission" date="2011-03" db="EMBL/GenBank/DDBJ databases">
        <title>Annotation of Magnaporthe poae ATCC 64411.</title>
        <authorList>
            <person name="Ma L.-J."/>
            <person name="Dead R."/>
            <person name="Young S.K."/>
            <person name="Zeng Q."/>
            <person name="Gargeya S."/>
            <person name="Fitzgerald M."/>
            <person name="Haas B."/>
            <person name="Abouelleil A."/>
            <person name="Alvarado L."/>
            <person name="Arachchi H.M."/>
            <person name="Berlin A."/>
            <person name="Brown A."/>
            <person name="Chapman S.B."/>
            <person name="Chen Z."/>
            <person name="Dunbar C."/>
            <person name="Freedman E."/>
            <person name="Gearin G."/>
            <person name="Gellesch M."/>
            <person name="Goldberg J."/>
            <person name="Griggs A."/>
            <person name="Gujja S."/>
            <person name="Heiman D."/>
            <person name="Howarth C."/>
            <person name="Larson L."/>
            <person name="Lui A."/>
            <person name="MacDonald P.J.P."/>
            <person name="Mehta T."/>
            <person name="Montmayeur A."/>
            <person name="Murphy C."/>
            <person name="Neiman D."/>
            <person name="Pearson M."/>
            <person name="Priest M."/>
            <person name="Roberts A."/>
            <person name="Saif S."/>
            <person name="Shea T."/>
            <person name="Shenoy N."/>
            <person name="Sisk P."/>
            <person name="Stolte C."/>
            <person name="Sykes S."/>
            <person name="Yandava C."/>
            <person name="Wortman J."/>
            <person name="Nusbaum C."/>
            <person name="Birren B."/>
        </authorList>
    </citation>
    <scope>NUCLEOTIDE SEQUENCE</scope>
    <source>
        <strain evidence="3">ATCC 64411</strain>
    </source>
</reference>
<dbReference type="Gene3D" id="2.60.40.150">
    <property type="entry name" value="C2 domain"/>
    <property type="match status" value="1"/>
</dbReference>
<protein>
    <recommendedName>
        <fullName evidence="2">C2 domain-containing protein</fullName>
    </recommendedName>
</protein>
<reference evidence="4" key="5">
    <citation type="submission" date="2015-06" db="UniProtKB">
        <authorList>
            <consortium name="EnsemblFungi"/>
        </authorList>
    </citation>
    <scope>IDENTIFICATION</scope>
    <source>
        <strain evidence="4">ATCC 64411</strain>
    </source>
</reference>
<feature type="region of interest" description="Disordered" evidence="1">
    <location>
        <begin position="154"/>
        <end position="654"/>
    </location>
</feature>
<sequence length="1090" mass="118394">MATLKKQSHPLNSLHTAGIFSDSTIDGPEIGTLVLIVDKAKNLPNRKTIGKQDPYCAARLGKEAKKTATDVRGGQTPKWDQELRFTVHDCPDYYQLKVSVFNDDKKTDLIGETWIDLRDIILTGGGQSDTWHTLNCRSRYAGEIRLEITFYDSRPKPEKPVAKPKAIMPGPDPDAPPPPVQQAGTPKRRPLPTEPPNGPAPAIAAAPEQVQTPPRPQPGGPAQFVSSQSPLQSIEYSTPPQSSRYHQSSHHNSPASAPPTAYNTPPPHQAQKSPHPRTSERHDKYAGRPEEPDYGAVGERTQYSGSYPQSHSQSYDRQDPRSSFDGDRDPYVQRSMPPMDPPRHASIDEDRPPPPPIHRSRGGSAAADMAYRASNFDAAQRGTPPTMRQDVLRTAHRQSVGQASYPGRPTYRPYDSAPPPVNGNQYADEASAHQPSPPRHHSFDQVYDPHPPYDSHHRSMQPTVEDDPESPTAATTTFRKSSARAPQALLQYNEPEYDTPAPLNLSGRNSASGQYSPTPAAAPQSRGRQYSSNGYAHEMSTSPGAQRGSAYAVNGDPSYPRDGYARDRHQRTPSPNPMVDHQISPGPSQFKDHHASSQAYSGGGSSRDHYQTSPGASPHSSRHNIPTQRQIEYRSETEEQYTQRSPGAPVVPPNVPASLVPGVDPNLALELSSRMKENRRHETRRASEIAMPPRGRQMIEYGHDYSTQHYSTSPQHMSYEHGNPPGYSSGRAPSPAPPHPVSHRRSMSPLPSQQHSVSHRRSMSPLPAQQHAVAHRRSMSPMPGAPRQQHTIRRKSVSPAPLVESQRRLSGVPFAPDSFDELNPHVSAGAVKDRHKERPDFNEASGKIIGHDGREIDPSDHLPMDTWAPEPEPRESKPPAHNPRASDGALPIGTSGRRQLKIAAIKPQSSLVTYGNGRSSTSALPTYGGDTSPSAGRSRLQKKVVQARGSGATLSSSPGGGSPLAPLQQPYHQDNYAPPRSMQRASTYDFHQSENHAPLVLYNGGGGNRGGYSSNAPPPIPAKVPISGGGGGYSSSGYHGGGDHGVPMMSGALPPPDVPYGGNGGDWALMEEMKRIDLGSGRARRHGGGY</sequence>
<dbReference type="PROSITE" id="PS50004">
    <property type="entry name" value="C2"/>
    <property type="match status" value="1"/>
</dbReference>
<feature type="compositionally biased region" description="Polar residues" evidence="1">
    <location>
        <begin position="526"/>
        <end position="544"/>
    </location>
</feature>
<feature type="compositionally biased region" description="Polar residues" evidence="1">
    <location>
        <begin position="912"/>
        <end position="935"/>
    </location>
</feature>
<feature type="compositionally biased region" description="Polar residues" evidence="1">
    <location>
        <begin position="611"/>
        <end position="630"/>
    </location>
</feature>
<dbReference type="EMBL" id="ADBL01002883">
    <property type="status" value="NOT_ANNOTATED_CDS"/>
    <property type="molecule type" value="Genomic_DNA"/>
</dbReference>
<feature type="region of interest" description="Disordered" evidence="1">
    <location>
        <begin position="829"/>
        <end position="893"/>
    </location>
</feature>
<dbReference type="eggNOG" id="ENOG502RDJ2">
    <property type="taxonomic scope" value="Eukaryota"/>
</dbReference>
<evidence type="ECO:0000313" key="5">
    <source>
        <dbReference type="Proteomes" id="UP000011715"/>
    </source>
</evidence>
<dbReference type="PANTHER" id="PTHR47052:SF3">
    <property type="entry name" value="INGRESSION PROTEIN 1"/>
    <property type="match status" value="1"/>
</dbReference>
<feature type="compositionally biased region" description="Polar residues" evidence="1">
    <location>
        <begin position="301"/>
        <end position="313"/>
    </location>
</feature>
<dbReference type="SMART" id="SM00239">
    <property type="entry name" value="C2"/>
    <property type="match status" value="1"/>
</dbReference>
<accession>A0A0C4EFY3</accession>
<feature type="compositionally biased region" description="Low complexity" evidence="1">
    <location>
        <begin position="250"/>
        <end position="261"/>
    </location>
</feature>
<feature type="region of interest" description="Disordered" evidence="1">
    <location>
        <begin position="912"/>
        <end position="984"/>
    </location>
</feature>
<feature type="compositionally biased region" description="Polar residues" evidence="1">
    <location>
        <begin position="224"/>
        <end position="245"/>
    </location>
</feature>
<dbReference type="VEuPathDB" id="FungiDB:MAPG_11693"/>
<feature type="compositionally biased region" description="Polar residues" evidence="1">
    <location>
        <begin position="506"/>
        <end position="517"/>
    </location>
</feature>
<proteinExistence type="predicted"/>
<organism evidence="4 5">
    <name type="scientific">Magnaporthiopsis poae (strain ATCC 64411 / 73-15)</name>
    <name type="common">Kentucky bluegrass fungus</name>
    <name type="synonym">Magnaporthe poae</name>
    <dbReference type="NCBI Taxonomy" id="644358"/>
    <lineage>
        <taxon>Eukaryota</taxon>
        <taxon>Fungi</taxon>
        <taxon>Dikarya</taxon>
        <taxon>Ascomycota</taxon>
        <taxon>Pezizomycotina</taxon>
        <taxon>Sordariomycetes</taxon>
        <taxon>Sordariomycetidae</taxon>
        <taxon>Magnaporthales</taxon>
        <taxon>Magnaporthaceae</taxon>
        <taxon>Magnaporthiopsis</taxon>
    </lineage>
</organism>
<feature type="compositionally biased region" description="Basic and acidic residues" evidence="1">
    <location>
        <begin position="341"/>
        <end position="352"/>
    </location>
</feature>
<evidence type="ECO:0000256" key="1">
    <source>
        <dbReference type="SAM" id="MobiDB-lite"/>
    </source>
</evidence>
<dbReference type="OMA" id="RIEMTYY"/>
<feature type="compositionally biased region" description="Pro residues" evidence="1">
    <location>
        <begin position="170"/>
        <end position="180"/>
    </location>
</feature>
<gene>
    <name evidence="3" type="ORF">MAPG_11693</name>
</gene>
<dbReference type="EnsemblFungi" id="MAPG_11693T0">
    <property type="protein sequence ID" value="MAPG_11693T0"/>
    <property type="gene ID" value="MAPG_11693"/>
</dbReference>
<feature type="compositionally biased region" description="Polar residues" evidence="1">
    <location>
        <begin position="707"/>
        <end position="716"/>
    </location>
</feature>
<feature type="compositionally biased region" description="Low complexity" evidence="1">
    <location>
        <begin position="724"/>
        <end position="733"/>
    </location>
</feature>
<dbReference type="PANTHER" id="PTHR47052">
    <property type="entry name" value="CONSERVED SERINE PROLINE-RICH PROTEIN (AFU_ORTHOLOGUE AFUA_2G01790)"/>
    <property type="match status" value="1"/>
</dbReference>
<dbReference type="OrthoDB" id="270970at2759"/>